<name>A0ABQ4THC2_METOR</name>
<accession>A0ABQ4THC2</accession>
<reference evidence="1" key="2">
    <citation type="submission" date="2021-08" db="EMBL/GenBank/DDBJ databases">
        <authorList>
            <person name="Tani A."/>
            <person name="Ola A."/>
            <person name="Ogura Y."/>
            <person name="Katsura K."/>
            <person name="Hayashi T."/>
        </authorList>
    </citation>
    <scope>NUCLEOTIDE SEQUENCE</scope>
    <source>
        <strain evidence="1">NBRC 15689</strain>
    </source>
</reference>
<dbReference type="Proteomes" id="UP001055156">
    <property type="component" value="Unassembled WGS sequence"/>
</dbReference>
<gene>
    <name evidence="1" type="ORF">LKMONMHP_4427</name>
</gene>
<protein>
    <submittedName>
        <fullName evidence="1">Uncharacterized protein</fullName>
    </submittedName>
</protein>
<comment type="caution">
    <text evidence="1">The sequence shown here is derived from an EMBL/GenBank/DDBJ whole genome shotgun (WGS) entry which is preliminary data.</text>
</comment>
<evidence type="ECO:0000313" key="2">
    <source>
        <dbReference type="Proteomes" id="UP001055156"/>
    </source>
</evidence>
<reference evidence="1" key="1">
    <citation type="journal article" date="2021" name="Front. Microbiol.">
        <title>Comprehensive Comparative Genomics and Phenotyping of Methylobacterium Species.</title>
        <authorList>
            <person name="Alessa O."/>
            <person name="Ogura Y."/>
            <person name="Fujitani Y."/>
            <person name="Takami H."/>
            <person name="Hayashi T."/>
            <person name="Sahin N."/>
            <person name="Tani A."/>
        </authorList>
    </citation>
    <scope>NUCLEOTIDE SEQUENCE</scope>
    <source>
        <strain evidence="1">NBRC 15689</strain>
    </source>
</reference>
<proteinExistence type="predicted"/>
<organism evidence="1 2">
    <name type="scientific">Methylobacterium organophilum</name>
    <dbReference type="NCBI Taxonomy" id="410"/>
    <lineage>
        <taxon>Bacteria</taxon>
        <taxon>Pseudomonadati</taxon>
        <taxon>Pseudomonadota</taxon>
        <taxon>Alphaproteobacteria</taxon>
        <taxon>Hyphomicrobiales</taxon>
        <taxon>Methylobacteriaceae</taxon>
        <taxon>Methylobacterium</taxon>
    </lineage>
</organism>
<sequence>MRRRFTNRDFLTPIDLLIVMLDVIAHARPAGGVAAVTIHAQAVGNSATCVV</sequence>
<dbReference type="EMBL" id="BPQV01000016">
    <property type="protein sequence ID" value="GJE29545.1"/>
    <property type="molecule type" value="Genomic_DNA"/>
</dbReference>
<evidence type="ECO:0000313" key="1">
    <source>
        <dbReference type="EMBL" id="GJE29545.1"/>
    </source>
</evidence>
<keyword evidence="2" id="KW-1185">Reference proteome</keyword>